<dbReference type="Pfam" id="PF00441">
    <property type="entry name" value="Acyl-CoA_dh_1"/>
    <property type="match status" value="1"/>
</dbReference>
<evidence type="ECO:0000313" key="8">
    <source>
        <dbReference type="Proteomes" id="UP000433577"/>
    </source>
</evidence>
<dbReference type="Pfam" id="PF12806">
    <property type="entry name" value="Acyl-CoA_dh_C"/>
    <property type="match status" value="1"/>
</dbReference>
<dbReference type="AlphaFoldDB" id="A0A7Z2GQB9"/>
<evidence type="ECO:0000256" key="3">
    <source>
        <dbReference type="ARBA" id="ARBA00022630"/>
    </source>
</evidence>
<dbReference type="GO" id="GO:0016627">
    <property type="term" value="F:oxidoreductase activity, acting on the CH-CH group of donors"/>
    <property type="evidence" value="ECO:0007669"/>
    <property type="project" value="InterPro"/>
</dbReference>
<comment type="cofactor">
    <cofactor evidence="1">
        <name>FAD</name>
        <dbReference type="ChEBI" id="CHEBI:57692"/>
    </cofactor>
</comment>
<feature type="domain" description="Acetyl-CoA dehydrogenase-like C-terminal" evidence="6">
    <location>
        <begin position="486"/>
        <end position="619"/>
    </location>
</feature>
<organism evidence="7 8">
    <name type="scientific">Paraburkholderia acidisoli</name>
    <dbReference type="NCBI Taxonomy" id="2571748"/>
    <lineage>
        <taxon>Bacteria</taxon>
        <taxon>Pseudomonadati</taxon>
        <taxon>Pseudomonadota</taxon>
        <taxon>Betaproteobacteria</taxon>
        <taxon>Burkholderiales</taxon>
        <taxon>Burkholderiaceae</taxon>
        <taxon>Paraburkholderia</taxon>
    </lineage>
</organism>
<dbReference type="PANTHER" id="PTHR42803">
    <property type="entry name" value="ACYL-COA DEHYDROGENASE"/>
    <property type="match status" value="1"/>
</dbReference>
<keyword evidence="3" id="KW-0285">Flavoprotein</keyword>
<dbReference type="SUPFAM" id="SSF47203">
    <property type="entry name" value="Acyl-CoA dehydrogenase C-terminal domain-like"/>
    <property type="match status" value="1"/>
</dbReference>
<proteinExistence type="inferred from homology"/>
<evidence type="ECO:0000256" key="2">
    <source>
        <dbReference type="ARBA" id="ARBA00009347"/>
    </source>
</evidence>
<dbReference type="Gene3D" id="1.10.540.10">
    <property type="entry name" value="Acyl-CoA dehydrogenase/oxidase, N-terminal domain"/>
    <property type="match status" value="1"/>
</dbReference>
<reference evidence="7 8" key="1">
    <citation type="submission" date="2019-12" db="EMBL/GenBank/DDBJ databases">
        <title>Paraburkholderia acidiphila 7Q-K02 sp. nov and Paraburkholderia acidisoli DHF22 sp. nov., two strains isolated from forest soil.</title>
        <authorList>
            <person name="Gao Z."/>
            <person name="Qiu L."/>
        </authorList>
    </citation>
    <scope>NUCLEOTIDE SEQUENCE [LARGE SCALE GENOMIC DNA]</scope>
    <source>
        <strain evidence="7 8">DHF22</strain>
    </source>
</reference>
<evidence type="ECO:0000256" key="4">
    <source>
        <dbReference type="ARBA" id="ARBA00022827"/>
    </source>
</evidence>
<protein>
    <submittedName>
        <fullName evidence="7">Acyl-CoA dehydrogenase</fullName>
    </submittedName>
</protein>
<dbReference type="RefSeq" id="WP_158956862.1">
    <property type="nucleotide sequence ID" value="NZ_CP046916.1"/>
</dbReference>
<feature type="domain" description="Acyl-CoA dehydrogenase/oxidase C-terminal" evidence="5">
    <location>
        <begin position="349"/>
        <end position="468"/>
    </location>
</feature>
<name>A0A7Z2GQB9_9BURK</name>
<gene>
    <name evidence="7" type="ORF">FAZ98_29265</name>
</gene>
<dbReference type="InterPro" id="IPR025878">
    <property type="entry name" value="Acyl-CoA_dh-like_C_dom"/>
</dbReference>
<dbReference type="SUPFAM" id="SSF56645">
    <property type="entry name" value="Acyl-CoA dehydrogenase NM domain-like"/>
    <property type="match status" value="1"/>
</dbReference>
<sequence length="623" mass="67629">MSLILSRRDLNFLLYEWLDVTALTRIARYADHSRETFDAALDTCERMATDLFAPHNKKSDQHEPQVDGETVTLIPEVETALKAFCEAGLMAAGQDYEYGGMQLPLVVEKAGFAWFTGANVGTSAYPFLTIGNANLLLTHGSAAQIDAFVRPELEGRFFGTMCLSEPQAGSSLADVATRADFECDSPLGAQYRLRGNKMWISGGDHELAENIVHLVLAKIPGPDGKLIPGVKGLSLFIVPKFLVDENGARGERNDVVLAGLNHKLGYRGTTNCLLNFGEGTRHTPLGRAGAVGYRVGEAHRGLAYMFHMMNEARIGVGLGATLLGYTGYLHALDYARNRPQGRPITASSKDAAAPQVKLVEHADVRRMLLAQKSYVEGALALNLWCAKLIDETRATDDERERAPLALLLDLLTPIAKSWPSQWCLAANDLAIQVHGGYGYTREYNVEQFWRDNRLNPIHEGTHGIQALDLLGRKVVIQDGAALALLAKRVQASVERAQSGTAAAGGTALANHAHALGAALARLIDVTKQVWAAGDPAVTLANASVYLEAFGHVVLAWIWLEQALVASVALAEPTSAQSDDAGFYRGKLAACAYFFAWELPKTSAQFDLLASLDRTTLDMQDAWF</sequence>
<dbReference type="GO" id="GO:0050660">
    <property type="term" value="F:flavin adenine dinucleotide binding"/>
    <property type="evidence" value="ECO:0007669"/>
    <property type="project" value="InterPro"/>
</dbReference>
<evidence type="ECO:0000259" key="5">
    <source>
        <dbReference type="Pfam" id="PF00441"/>
    </source>
</evidence>
<dbReference type="InterPro" id="IPR009100">
    <property type="entry name" value="AcylCoA_DH/oxidase_NM_dom_sf"/>
</dbReference>
<dbReference type="Proteomes" id="UP000433577">
    <property type="component" value="Chromosome 4"/>
</dbReference>
<accession>A0A7Z2GQB9</accession>
<evidence type="ECO:0000256" key="1">
    <source>
        <dbReference type="ARBA" id="ARBA00001974"/>
    </source>
</evidence>
<evidence type="ECO:0000313" key="7">
    <source>
        <dbReference type="EMBL" id="QGZ65922.1"/>
    </source>
</evidence>
<dbReference type="InterPro" id="IPR052166">
    <property type="entry name" value="Diverse_Acyl-CoA_DH"/>
</dbReference>
<evidence type="ECO:0000259" key="6">
    <source>
        <dbReference type="Pfam" id="PF12806"/>
    </source>
</evidence>
<comment type="similarity">
    <text evidence="2">Belongs to the acyl-CoA dehydrogenase family.</text>
</comment>
<dbReference type="InterPro" id="IPR037069">
    <property type="entry name" value="AcylCoA_DH/ox_N_sf"/>
</dbReference>
<dbReference type="KEGG" id="pacs:FAZ98_29265"/>
<dbReference type="Gene3D" id="2.40.110.10">
    <property type="entry name" value="Butyryl-CoA Dehydrogenase, subunit A, domain 2"/>
    <property type="match status" value="1"/>
</dbReference>
<dbReference type="InterPro" id="IPR009075">
    <property type="entry name" value="AcylCo_DH/oxidase_C"/>
</dbReference>
<keyword evidence="4" id="KW-0274">FAD</keyword>
<dbReference type="Gene3D" id="1.20.140.10">
    <property type="entry name" value="Butyryl-CoA Dehydrogenase, subunit A, domain 3"/>
    <property type="match status" value="1"/>
</dbReference>
<dbReference type="EMBL" id="CP046916">
    <property type="protein sequence ID" value="QGZ65922.1"/>
    <property type="molecule type" value="Genomic_DNA"/>
</dbReference>
<keyword evidence="8" id="KW-1185">Reference proteome</keyword>
<dbReference type="OrthoDB" id="9764895at2"/>
<dbReference type="InterPro" id="IPR036250">
    <property type="entry name" value="AcylCo_DH-like_C"/>
</dbReference>
<dbReference type="InterPro" id="IPR046373">
    <property type="entry name" value="Acyl-CoA_Oxase/DH_mid-dom_sf"/>
</dbReference>
<dbReference type="PANTHER" id="PTHR42803:SF3">
    <property type="entry name" value="ACYL-COA DEHYDROGENASE-RELATED"/>
    <property type="match status" value="1"/>
</dbReference>